<feature type="region of interest" description="Disordered" evidence="1">
    <location>
        <begin position="49"/>
        <end position="75"/>
    </location>
</feature>
<name>A0A0Z8E8H7_STRSU</name>
<accession>A0A0Z8E8H7</accession>
<evidence type="ECO:0000256" key="1">
    <source>
        <dbReference type="SAM" id="MobiDB-lite"/>
    </source>
</evidence>
<comment type="caution">
    <text evidence="2">The sequence shown here is derived from an EMBL/GenBank/DDBJ whole genome shotgun (WGS) entry which is preliminary data.</text>
</comment>
<proteinExistence type="predicted"/>
<protein>
    <submittedName>
        <fullName evidence="2">ComC/BlpC family peptide pheromone/bacteriocin</fullName>
    </submittedName>
</protein>
<reference evidence="2 3" key="2">
    <citation type="submission" date="2018-12" db="EMBL/GenBank/DDBJ databases">
        <title>Whole-genome sequences of fifteen clinical Streptococcus suis strains isolated from pigs between 2006 and 2018.</title>
        <authorList>
            <person name="Stevens M.J.A."/>
            <person name="Cernela N."/>
            <person name="Spoerry Serrano N."/>
            <person name="Schmitt S."/>
            <person name="Schrenzel J."/>
            <person name="Stephan R."/>
        </authorList>
    </citation>
    <scope>NUCLEOTIDE SEQUENCE [LARGE SCALE GENOMIC DNA]</scope>
    <source>
        <strain evidence="2 3">SS1014</strain>
    </source>
</reference>
<gene>
    <name evidence="2" type="ORF">EJA00_03915</name>
</gene>
<evidence type="ECO:0000313" key="3">
    <source>
        <dbReference type="Proteomes" id="UP000273973"/>
    </source>
</evidence>
<dbReference type="Proteomes" id="UP000273973">
    <property type="component" value="Unassembled WGS sequence"/>
</dbReference>
<dbReference type="RefSeq" id="WP_044781004.1">
    <property type="nucleotide sequence ID" value="NZ_CEEO01000020.1"/>
</dbReference>
<reference evidence="2 3" key="1">
    <citation type="submission" date="2018-11" db="EMBL/GenBank/DDBJ databases">
        <authorList>
            <person name="Stevens M.J."/>
            <person name="Cernela N."/>
            <person name="Spoerry Serrano N."/>
            <person name="Schmitt S."/>
            <person name="Schrenzel J."/>
            <person name="Stephan R."/>
        </authorList>
    </citation>
    <scope>NUCLEOTIDE SEQUENCE [LARGE SCALE GENOMIC DNA]</scope>
    <source>
        <strain evidence="2 3">SS1014</strain>
    </source>
</reference>
<sequence>MNTQAMERFEEIRGDRLLDIKGGFPWGTLFSGAIDAMDGGGPTLDQLNGKWPKRNPPRPCTPFGTGGTPNACNGL</sequence>
<organism evidence="2 3">
    <name type="scientific">Streptococcus suis</name>
    <dbReference type="NCBI Taxonomy" id="1307"/>
    <lineage>
        <taxon>Bacteria</taxon>
        <taxon>Bacillati</taxon>
        <taxon>Bacillota</taxon>
        <taxon>Bacilli</taxon>
        <taxon>Lactobacillales</taxon>
        <taxon>Streptococcaceae</taxon>
        <taxon>Streptococcus</taxon>
    </lineage>
</organism>
<evidence type="ECO:0000313" key="2">
    <source>
        <dbReference type="EMBL" id="RRR49392.1"/>
    </source>
</evidence>
<dbReference type="EMBL" id="RSDG01000018">
    <property type="protein sequence ID" value="RRR49392.1"/>
    <property type="molecule type" value="Genomic_DNA"/>
</dbReference>
<dbReference type="AlphaFoldDB" id="A0A0Z8E8H7"/>